<dbReference type="InterPro" id="IPR015943">
    <property type="entry name" value="WD40/YVTN_repeat-like_dom_sf"/>
</dbReference>
<reference evidence="1" key="1">
    <citation type="submission" date="2024-07" db="EMBL/GenBank/DDBJ databases">
        <authorList>
            <person name="Li X.-J."/>
            <person name="Wang X."/>
        </authorList>
    </citation>
    <scope>NUCLEOTIDE SEQUENCE</scope>
    <source>
        <strain evidence="1">HSP-334</strain>
    </source>
</reference>
<dbReference type="InterPro" id="IPR036322">
    <property type="entry name" value="WD40_repeat_dom_sf"/>
</dbReference>
<gene>
    <name evidence="1" type="ORF">AB8B22_07605</name>
</gene>
<sequence>MNIILEEDITYNTKVNDFGVEPINKRIITTGEKLIFFKKGIFEKESGGKVKNSKIIKYIKEKNQLFVSSIFFVSTPNGKVYKCDGNKKRIKALVFETDKLITAMNFITSGRIVYIENNILFSYDVDTEELIFTKINKNKKTGNYDIFTSGENVIIKFREEEKENNIIYIFENKLKKIFEIKTENDHTYSKIVGLKYFAGTEDGEIEIWNILDKELYNSIKVANAKINYIEENEGKFFIGLVDGTMLITDEEFKILIEKKVADSEIRKICIIEDEIYILISDKRVIKYRIFKKKKN</sequence>
<dbReference type="RefSeq" id="WP_094079994.1">
    <property type="nucleotide sequence ID" value="NZ_CP165644.1"/>
</dbReference>
<accession>A0AB39VGI9</accession>
<evidence type="ECO:0000313" key="1">
    <source>
        <dbReference type="EMBL" id="XDU66282.1"/>
    </source>
</evidence>
<protein>
    <recommendedName>
        <fullName evidence="2">WD40 repeat domain-containing protein</fullName>
    </recommendedName>
</protein>
<evidence type="ECO:0008006" key="2">
    <source>
        <dbReference type="Google" id="ProtNLM"/>
    </source>
</evidence>
<name>A0AB39VGI9_9FUSO</name>
<organism evidence="1">
    <name type="scientific">Leptotrichia rugosa</name>
    <dbReference type="NCBI Taxonomy" id="3239302"/>
    <lineage>
        <taxon>Bacteria</taxon>
        <taxon>Fusobacteriati</taxon>
        <taxon>Fusobacteriota</taxon>
        <taxon>Fusobacteriia</taxon>
        <taxon>Fusobacteriales</taxon>
        <taxon>Leptotrichiaceae</taxon>
        <taxon>Leptotrichia</taxon>
    </lineage>
</organism>
<dbReference type="Gene3D" id="2.130.10.10">
    <property type="entry name" value="YVTN repeat-like/Quinoprotein amine dehydrogenase"/>
    <property type="match status" value="2"/>
</dbReference>
<dbReference type="SUPFAM" id="SSF50978">
    <property type="entry name" value="WD40 repeat-like"/>
    <property type="match status" value="1"/>
</dbReference>
<dbReference type="EMBL" id="CP165644">
    <property type="protein sequence ID" value="XDU66282.1"/>
    <property type="molecule type" value="Genomic_DNA"/>
</dbReference>
<dbReference type="KEGG" id="lrug:AB8B22_07605"/>
<proteinExistence type="predicted"/>
<dbReference type="AlphaFoldDB" id="A0AB39VGI9"/>